<feature type="transmembrane region" description="Helical" evidence="1">
    <location>
        <begin position="34"/>
        <end position="50"/>
    </location>
</feature>
<evidence type="ECO:0000256" key="1">
    <source>
        <dbReference type="SAM" id="Phobius"/>
    </source>
</evidence>
<evidence type="ECO:0000313" key="2">
    <source>
        <dbReference type="EMBL" id="GAA5078673.1"/>
    </source>
</evidence>
<sequence>MPPARFALILGLVITAAAATVALAAWVGPVAGGASMGGLLLAALVARALLGRRA</sequence>
<accession>A0ABP9LLI4</accession>
<keyword evidence="3" id="KW-1185">Reference proteome</keyword>
<dbReference type="RefSeq" id="WP_259552859.1">
    <property type="nucleotide sequence ID" value="NZ_BAABHW010000005.1"/>
</dbReference>
<dbReference type="Proteomes" id="UP001499910">
    <property type="component" value="Unassembled WGS sequence"/>
</dbReference>
<name>A0ABP9LLI4_9RHOB</name>
<comment type="caution">
    <text evidence="2">The sequence shown here is derived from an EMBL/GenBank/DDBJ whole genome shotgun (WGS) entry which is preliminary data.</text>
</comment>
<keyword evidence="1" id="KW-0812">Transmembrane</keyword>
<evidence type="ECO:0000313" key="3">
    <source>
        <dbReference type="Proteomes" id="UP001499910"/>
    </source>
</evidence>
<dbReference type="EMBL" id="BAABHW010000005">
    <property type="protein sequence ID" value="GAA5078673.1"/>
    <property type="molecule type" value="Genomic_DNA"/>
</dbReference>
<gene>
    <name evidence="2" type="ORF">GCM10023209_30060</name>
</gene>
<organism evidence="2 3">
    <name type="scientific">[Roseibacterium] beibuensis</name>
    <dbReference type="NCBI Taxonomy" id="1193142"/>
    <lineage>
        <taxon>Bacteria</taxon>
        <taxon>Pseudomonadati</taxon>
        <taxon>Pseudomonadota</taxon>
        <taxon>Alphaproteobacteria</taxon>
        <taxon>Rhodobacterales</taxon>
        <taxon>Roseobacteraceae</taxon>
        <taxon>Roseicyclus</taxon>
    </lineage>
</organism>
<proteinExistence type="predicted"/>
<keyword evidence="1" id="KW-0472">Membrane</keyword>
<reference evidence="3" key="1">
    <citation type="journal article" date="2019" name="Int. J. Syst. Evol. Microbiol.">
        <title>The Global Catalogue of Microorganisms (GCM) 10K type strain sequencing project: providing services to taxonomists for standard genome sequencing and annotation.</title>
        <authorList>
            <consortium name="The Broad Institute Genomics Platform"/>
            <consortium name="The Broad Institute Genome Sequencing Center for Infectious Disease"/>
            <person name="Wu L."/>
            <person name="Ma J."/>
        </authorList>
    </citation>
    <scope>NUCLEOTIDE SEQUENCE [LARGE SCALE GENOMIC DNA]</scope>
    <source>
        <strain evidence="3">JCM 18015</strain>
    </source>
</reference>
<protein>
    <submittedName>
        <fullName evidence="2">Uncharacterized protein</fullName>
    </submittedName>
</protein>
<keyword evidence="1" id="KW-1133">Transmembrane helix</keyword>